<dbReference type="Proteomes" id="UP000727506">
    <property type="component" value="Unassembled WGS sequence"/>
</dbReference>
<dbReference type="EMBL" id="JAGZSV010000019">
    <property type="protein sequence ID" value="MBS6940248.1"/>
    <property type="molecule type" value="Genomic_DNA"/>
</dbReference>
<evidence type="ECO:0000313" key="2">
    <source>
        <dbReference type="EMBL" id="MBS6940248.1"/>
    </source>
</evidence>
<sequence>MGSVTSTFKSVGGIVGLVLLFTSFGLIAIGEWAPSIGIVGLLRNICTASAFVLFAVSFVGMAFVFMVNMRRERVRKGEAFAVIAGTMLREALRFLVACLAYGGSAFIALGVLVAFGEGEPSPERLLKLVVVVAACIGVVVLYRRYRKRHPVKYEMLGQAGVLLMFFLLTLLGVFIGATLAKDAVLDLMNGPKTELCWLAEVDENHATGRYSGFRQDSLDLTFRTLDDRDIHIDVAEGDRAGLSDVVDAEGVVWLTYFPESGVFVSADAGLDDYLAVGGE</sequence>
<evidence type="ECO:0000256" key="1">
    <source>
        <dbReference type="SAM" id="Phobius"/>
    </source>
</evidence>
<evidence type="ECO:0000313" key="3">
    <source>
        <dbReference type="Proteomes" id="UP000727506"/>
    </source>
</evidence>
<keyword evidence="1" id="KW-0472">Membrane</keyword>
<dbReference type="AlphaFoldDB" id="A0A943YXR4"/>
<feature type="transmembrane region" description="Helical" evidence="1">
    <location>
        <begin position="12"/>
        <end position="29"/>
    </location>
</feature>
<comment type="caution">
    <text evidence="2">The sequence shown here is derived from an EMBL/GenBank/DDBJ whole genome shotgun (WGS) entry which is preliminary data.</text>
</comment>
<feature type="transmembrane region" description="Helical" evidence="1">
    <location>
        <begin position="94"/>
        <end position="113"/>
    </location>
</feature>
<keyword evidence="1" id="KW-1133">Transmembrane helix</keyword>
<feature type="transmembrane region" description="Helical" evidence="1">
    <location>
        <begin position="41"/>
        <end position="67"/>
    </location>
</feature>
<reference evidence="2" key="1">
    <citation type="submission" date="2021-02" db="EMBL/GenBank/DDBJ databases">
        <title>Infant gut strain persistence is associated with maternal origin, phylogeny, and functional potential including surface adhesion and iron acquisition.</title>
        <authorList>
            <person name="Lou Y.C."/>
        </authorList>
    </citation>
    <scope>NUCLEOTIDE SEQUENCE</scope>
    <source>
        <strain evidence="2">L2_039_000G1_dasL2_039_000G1_concoct_11</strain>
    </source>
</reference>
<feature type="transmembrane region" description="Helical" evidence="1">
    <location>
        <begin position="125"/>
        <end position="143"/>
    </location>
</feature>
<name>A0A943YXR4_9ACTN</name>
<gene>
    <name evidence="2" type="ORF">KH142_01975</name>
</gene>
<accession>A0A943YXR4</accession>
<feature type="transmembrane region" description="Helical" evidence="1">
    <location>
        <begin position="155"/>
        <end position="179"/>
    </location>
</feature>
<protein>
    <submittedName>
        <fullName evidence="2">Uncharacterized protein</fullName>
    </submittedName>
</protein>
<organism evidence="2 3">
    <name type="scientific">Slackia piriformis</name>
    <dbReference type="NCBI Taxonomy" id="626934"/>
    <lineage>
        <taxon>Bacteria</taxon>
        <taxon>Bacillati</taxon>
        <taxon>Actinomycetota</taxon>
        <taxon>Coriobacteriia</taxon>
        <taxon>Eggerthellales</taxon>
        <taxon>Eggerthellaceae</taxon>
        <taxon>Slackia</taxon>
    </lineage>
</organism>
<proteinExistence type="predicted"/>
<keyword evidence="1" id="KW-0812">Transmembrane</keyword>